<dbReference type="Gene3D" id="1.25.40.10">
    <property type="entry name" value="Tetratricopeptide repeat domain"/>
    <property type="match status" value="1"/>
</dbReference>
<dbReference type="RefSeq" id="WP_262575180.1">
    <property type="nucleotide sequence ID" value="NZ_JAOQKJ010000008.1"/>
</dbReference>
<dbReference type="InterPro" id="IPR011990">
    <property type="entry name" value="TPR-like_helical_dom_sf"/>
</dbReference>
<organism evidence="3 4">
    <name type="scientific">Suilimivivens aceti</name>
    <dbReference type="NCBI Taxonomy" id="2981774"/>
    <lineage>
        <taxon>Bacteria</taxon>
        <taxon>Bacillati</taxon>
        <taxon>Bacillota</taxon>
        <taxon>Clostridia</taxon>
        <taxon>Lachnospirales</taxon>
        <taxon>Lachnospiraceae</taxon>
        <taxon>Suilimivivens</taxon>
    </lineage>
</organism>
<feature type="domain" description="J" evidence="2">
    <location>
        <begin position="3"/>
        <end position="72"/>
    </location>
</feature>
<dbReference type="SUPFAM" id="SSF46565">
    <property type="entry name" value="Chaperone J-domain"/>
    <property type="match status" value="1"/>
</dbReference>
<dbReference type="Pfam" id="PF00226">
    <property type="entry name" value="DnaJ"/>
    <property type="match status" value="1"/>
</dbReference>
<dbReference type="PANTHER" id="PTHR43948:SF10">
    <property type="entry name" value="MRJ, ISOFORM E"/>
    <property type="match status" value="1"/>
</dbReference>
<dbReference type="SUPFAM" id="SSF48452">
    <property type="entry name" value="TPR-like"/>
    <property type="match status" value="1"/>
</dbReference>
<name>A0ABT2T4E2_9FIRM</name>
<sequence>MRDPYQVLGVSRSATEEEIKKAYKALSRRYHPDANINNPNKDQAEEKFKEIQQAYQQIMKERTSGYGYGSAGSSTGSYGGSSYGGYGDFGGFGGFEDFFGGAFQGRGYSGSSTGYEEDNYIRAAGNYVRNGYYKEARNVLDGMEEDKRNARWYYYSALAHAGLGNQVSALEHARKASSMEPSNADYRNLVNQFENGGSWYQQKQYTYGQPYSVGNGLCMKLCIANLLCNLCCGGGGLCCGGNPYGRFY</sequence>
<dbReference type="CDD" id="cd06257">
    <property type="entry name" value="DnaJ"/>
    <property type="match status" value="1"/>
</dbReference>
<comment type="caution">
    <text evidence="3">The sequence shown here is derived from an EMBL/GenBank/DDBJ whole genome shotgun (WGS) entry which is preliminary data.</text>
</comment>
<accession>A0ABT2T4E2</accession>
<evidence type="ECO:0000313" key="4">
    <source>
        <dbReference type="Proteomes" id="UP001652432"/>
    </source>
</evidence>
<keyword evidence="1" id="KW-0235">DNA replication</keyword>
<reference evidence="3 4" key="1">
    <citation type="journal article" date="2021" name="ISME Commun">
        <title>Automated analysis of genomic sequences facilitates high-throughput and comprehensive description of bacteria.</title>
        <authorList>
            <person name="Hitch T.C.A."/>
        </authorList>
    </citation>
    <scope>NUCLEOTIDE SEQUENCE [LARGE SCALE GENOMIC DNA]</scope>
    <source>
        <strain evidence="3 4">Sanger_18</strain>
    </source>
</reference>
<dbReference type="Gene3D" id="1.10.287.110">
    <property type="entry name" value="DnaJ domain"/>
    <property type="match status" value="1"/>
</dbReference>
<evidence type="ECO:0000256" key="1">
    <source>
        <dbReference type="ARBA" id="ARBA00022705"/>
    </source>
</evidence>
<keyword evidence="4" id="KW-1185">Reference proteome</keyword>
<gene>
    <name evidence="3" type="ORF">OCV77_11315</name>
</gene>
<dbReference type="PANTHER" id="PTHR43948">
    <property type="entry name" value="DNAJ HOMOLOG SUBFAMILY B"/>
    <property type="match status" value="1"/>
</dbReference>
<dbReference type="PROSITE" id="PS50076">
    <property type="entry name" value="DNAJ_2"/>
    <property type="match status" value="1"/>
</dbReference>
<dbReference type="SMART" id="SM00271">
    <property type="entry name" value="DnaJ"/>
    <property type="match status" value="1"/>
</dbReference>
<protein>
    <submittedName>
        <fullName evidence="3">DnaJ domain-containing protein</fullName>
    </submittedName>
</protein>
<proteinExistence type="predicted"/>
<evidence type="ECO:0000259" key="2">
    <source>
        <dbReference type="PROSITE" id="PS50076"/>
    </source>
</evidence>
<dbReference type="InterPro" id="IPR036869">
    <property type="entry name" value="J_dom_sf"/>
</dbReference>
<dbReference type="EMBL" id="JAOQKJ010000008">
    <property type="protein sequence ID" value="MCU6745070.1"/>
    <property type="molecule type" value="Genomic_DNA"/>
</dbReference>
<dbReference type="PRINTS" id="PR00625">
    <property type="entry name" value="JDOMAIN"/>
</dbReference>
<evidence type="ECO:0000313" key="3">
    <source>
        <dbReference type="EMBL" id="MCU6745070.1"/>
    </source>
</evidence>
<dbReference type="InterPro" id="IPR001623">
    <property type="entry name" value="DnaJ_domain"/>
</dbReference>
<dbReference type="Proteomes" id="UP001652432">
    <property type="component" value="Unassembled WGS sequence"/>
</dbReference>